<comment type="caution">
    <text evidence="2">The sequence shown here is derived from an EMBL/GenBank/DDBJ whole genome shotgun (WGS) entry which is preliminary data.</text>
</comment>
<protein>
    <submittedName>
        <fullName evidence="2">Uncharacterized protein</fullName>
    </submittedName>
</protein>
<feature type="region of interest" description="Disordered" evidence="1">
    <location>
        <begin position="1767"/>
        <end position="1788"/>
    </location>
</feature>
<feature type="compositionally biased region" description="Pro residues" evidence="1">
    <location>
        <begin position="952"/>
        <end position="975"/>
    </location>
</feature>
<accession>A0A4Y7SVM6</accession>
<organism evidence="2 3">
    <name type="scientific">Coprinellus micaceus</name>
    <name type="common">Glistening ink-cap mushroom</name>
    <name type="synonym">Coprinus micaceus</name>
    <dbReference type="NCBI Taxonomy" id="71717"/>
    <lineage>
        <taxon>Eukaryota</taxon>
        <taxon>Fungi</taxon>
        <taxon>Dikarya</taxon>
        <taxon>Basidiomycota</taxon>
        <taxon>Agaricomycotina</taxon>
        <taxon>Agaricomycetes</taxon>
        <taxon>Agaricomycetidae</taxon>
        <taxon>Agaricales</taxon>
        <taxon>Agaricineae</taxon>
        <taxon>Psathyrellaceae</taxon>
        <taxon>Coprinellus</taxon>
    </lineage>
</organism>
<evidence type="ECO:0000313" key="2">
    <source>
        <dbReference type="EMBL" id="TEB25761.1"/>
    </source>
</evidence>
<evidence type="ECO:0000256" key="1">
    <source>
        <dbReference type="SAM" id="MobiDB-lite"/>
    </source>
</evidence>
<feature type="region of interest" description="Disordered" evidence="1">
    <location>
        <begin position="200"/>
        <end position="298"/>
    </location>
</feature>
<dbReference type="EMBL" id="QPFP01000054">
    <property type="protein sequence ID" value="TEB25761.1"/>
    <property type="molecule type" value="Genomic_DNA"/>
</dbReference>
<feature type="region of interest" description="Disordered" evidence="1">
    <location>
        <begin position="923"/>
        <end position="981"/>
    </location>
</feature>
<feature type="compositionally biased region" description="Pro residues" evidence="1">
    <location>
        <begin position="1165"/>
        <end position="1188"/>
    </location>
</feature>
<feature type="region of interest" description="Disordered" evidence="1">
    <location>
        <begin position="1362"/>
        <end position="1383"/>
    </location>
</feature>
<dbReference type="Proteomes" id="UP000298030">
    <property type="component" value="Unassembled WGS sequence"/>
</dbReference>
<dbReference type="STRING" id="71717.A0A4Y7SVM6"/>
<reference evidence="2 3" key="1">
    <citation type="journal article" date="2019" name="Nat. Ecol. Evol.">
        <title>Megaphylogeny resolves global patterns of mushroom evolution.</title>
        <authorList>
            <person name="Varga T."/>
            <person name="Krizsan K."/>
            <person name="Foldi C."/>
            <person name="Dima B."/>
            <person name="Sanchez-Garcia M."/>
            <person name="Sanchez-Ramirez S."/>
            <person name="Szollosi G.J."/>
            <person name="Szarkandi J.G."/>
            <person name="Papp V."/>
            <person name="Albert L."/>
            <person name="Andreopoulos W."/>
            <person name="Angelini C."/>
            <person name="Antonin V."/>
            <person name="Barry K.W."/>
            <person name="Bougher N.L."/>
            <person name="Buchanan P."/>
            <person name="Buyck B."/>
            <person name="Bense V."/>
            <person name="Catcheside P."/>
            <person name="Chovatia M."/>
            <person name="Cooper J."/>
            <person name="Damon W."/>
            <person name="Desjardin D."/>
            <person name="Finy P."/>
            <person name="Geml J."/>
            <person name="Haridas S."/>
            <person name="Hughes K."/>
            <person name="Justo A."/>
            <person name="Karasinski D."/>
            <person name="Kautmanova I."/>
            <person name="Kiss B."/>
            <person name="Kocsube S."/>
            <person name="Kotiranta H."/>
            <person name="LaButti K.M."/>
            <person name="Lechner B.E."/>
            <person name="Liimatainen K."/>
            <person name="Lipzen A."/>
            <person name="Lukacs Z."/>
            <person name="Mihaltcheva S."/>
            <person name="Morgado L.N."/>
            <person name="Niskanen T."/>
            <person name="Noordeloos M.E."/>
            <person name="Ohm R.A."/>
            <person name="Ortiz-Santana B."/>
            <person name="Ovrebo C."/>
            <person name="Racz N."/>
            <person name="Riley R."/>
            <person name="Savchenko A."/>
            <person name="Shiryaev A."/>
            <person name="Soop K."/>
            <person name="Spirin V."/>
            <person name="Szebenyi C."/>
            <person name="Tomsovsky M."/>
            <person name="Tulloss R.E."/>
            <person name="Uehling J."/>
            <person name="Grigoriev I.V."/>
            <person name="Vagvolgyi C."/>
            <person name="Papp T."/>
            <person name="Martin F.M."/>
            <person name="Miettinen O."/>
            <person name="Hibbett D.S."/>
            <person name="Nagy L.G."/>
        </authorList>
    </citation>
    <scope>NUCLEOTIDE SEQUENCE [LARGE SCALE GENOMIC DNA]</scope>
    <source>
        <strain evidence="2 3">FP101781</strain>
    </source>
</reference>
<dbReference type="Pfam" id="PF18759">
    <property type="entry name" value="Plavaka"/>
    <property type="match status" value="1"/>
</dbReference>
<keyword evidence="3" id="KW-1185">Reference proteome</keyword>
<sequence length="1810" mass="199694">MASNPPTTGGRGLKRGCTALSAENVCSSCNATFSAPRYLHRHQKQDCLPLTQELEELRRQAAGIRQAKRRRLGIDSGGLGDALSSNASDASPMQAPGTSTFNGQNMEHLHALSPPCQAQPTSLPASASNSCPSSNEGSPIASHPTAHSTSNEGVGTNAKPPTPSFLTRPNAFRLMKRFSPNPPPIHDPDSLLTKFDLYDSTHHADSDDSPEAGSDDTPEGDTPEEGPGDTPEEGTGDTPEEGTGDTPEEGTGEVSGDSDPVKPDQAPGDPNLKAKNVDSSKASGAMGKPDPKKPSPYAPFPNLSSFELGDWFYGQGSQKSLKDFKALIDILTNPGFSLGDIQSTKWTRVFQDLGKNKEEINPKTSQWVDDAGWKATEVEIGVPLHNKTGGKGVERHIAGKLFHRNIMSIVEEKVMNTEDFRQFHRSGHELLWQPDPLKPSTHFRVMSELYHSDAFLEAEMEINQCTLPPAHKDCKHLRVLIGLMFWSDATHVSTFSTTKLWPLYMLFANESKYRRAKNGADLCNHVAYFDAVCIFAFSQIAELTWGGYQLSDDFKDYLTGRTGGKIPPHLMAHLNREFAHAQWEIILDDELIKAIVEGLVIKCCDGVLRRFFIRIFTYATDYPEKVLMATIKARGDCPCVQCLIQKKNLSQMGTPADMAFRKINPRKGVAEARAAIKSGLAVAGDSVVKFLSHSEVPVENAFSKRLRKTGFNIFKSLTVDILHEFEIGVFKSLFIHLIRILDASAPGRTLIHELDRRYRSVPTFNKTIRKFSSNVSSLKRRAARDYEDVLQCSIPAFDGLFEGSLNDDVLKLLFLNARWHALTKLRMQTKGTITLLEIVTPQLGDQYQQFARITEKIHTLERPNEAGKWAKAANKKQGQKKGGTSHPPEATASQMTVLSLPSETRRPCELSFSANTFPSNVFTNGSSIRSEGPAPRQPVPMHHSSGNSYPSSPRPPGLVPSTLPSPSPRVMPQPSPIDIHPRNPRFGTTNIHSSLMLAAVGPSPVVRSLAIPDAMLGREGGHGSRDHLMVPPTVPSHPWGGQVPVPLMDNNIVHGSGQSRGGYYDRDSAYGAPFNMTSTAAPNNWTEGGGLANYSEGFAPPHTSGRPAAVANLAMPHGMAQTGSVDVRDSAPRPGFGMGASNVYPFRASTMANPARSIHTGGSRPPGPVPSTLPSPSPRVMPRPSPINIPPRNPHFGTSNIHSSSMLAAVGPSPAMRSSAIPDAMLGREGGHGSRDRLMVPPTVPSHPWSGQVSPYSWAIPMIVIGSSGRMQQGYMPYHSVPQTPYTNHNAVPSSTRCAVTPHTQWGPDGVSRPGEAQIYPSNAPPPLRAITTLCATNVVDNAPTGPPAGQIAPSMVADVNRSPSANLNASQPSQTTSGRRPKKLNISTIKFHTLGHYPNIIRRFGPTDLYSTEWGEYFHKSPKAWTKQTSRRQLRMELSRHERRRKRLRVLKYRALSNKKSPKSEEFREQRLAARDPVLHYFIRSSTQSFIAMVDFSQRGRFSTDAACSTFISSLKQHLLPRFIQLARPDLKDPALGAFVKSQDWLHLVLKNDRLYTHQILRLNYTTYDTRRDEDIIHLDTPQCNLMLHNPEYSYKSKTPKHPFRYCKVIAILHADVTYVGKLGPRPLTHHRLDFLWVRWYGVHPASSEFQLDRAKLLPLNERGSHSFIDPSLALRACHMIPRFRKGMKHPDGKGTSELANDGSDWIKYYINRFVDQDMFMRYKWGLGVGHTYAHTNSLDAMKKILAPLPNSAENDRLQVEEGWLEGNAGDDDDDDDDDSSICTDATSLRGYSDTELERELELFGKDVY</sequence>
<name>A0A4Y7SVM6_COPMI</name>
<evidence type="ECO:0000313" key="3">
    <source>
        <dbReference type="Proteomes" id="UP000298030"/>
    </source>
</evidence>
<feature type="compositionally biased region" description="Polar residues" evidence="1">
    <location>
        <begin position="83"/>
        <end position="105"/>
    </location>
</feature>
<proteinExistence type="predicted"/>
<feature type="compositionally biased region" description="Polar residues" evidence="1">
    <location>
        <begin position="145"/>
        <end position="154"/>
    </location>
</feature>
<dbReference type="InterPro" id="IPR041078">
    <property type="entry name" value="Plavaka"/>
</dbReference>
<feature type="compositionally biased region" description="Acidic residues" evidence="1">
    <location>
        <begin position="207"/>
        <end position="251"/>
    </location>
</feature>
<feature type="compositionally biased region" description="Acidic residues" evidence="1">
    <location>
        <begin position="1770"/>
        <end position="1781"/>
    </location>
</feature>
<dbReference type="OrthoDB" id="3208495at2759"/>
<feature type="region of interest" description="Disordered" evidence="1">
    <location>
        <begin position="1154"/>
        <end position="1188"/>
    </location>
</feature>
<feature type="region of interest" description="Disordered" evidence="1">
    <location>
        <begin position="862"/>
        <end position="894"/>
    </location>
</feature>
<feature type="region of interest" description="Disordered" evidence="1">
    <location>
        <begin position="74"/>
        <end position="167"/>
    </location>
</feature>
<feature type="compositionally biased region" description="Polar residues" evidence="1">
    <location>
        <begin position="1362"/>
        <end position="1379"/>
    </location>
</feature>
<feature type="compositionally biased region" description="Low complexity" evidence="1">
    <location>
        <begin position="122"/>
        <end position="139"/>
    </location>
</feature>
<gene>
    <name evidence="2" type="ORF">FA13DRAFT_1713809</name>
</gene>